<sequence>MPKCWISELSPITRHLPERRVTCPCNLFANFGSSFRYYSTRCALVCMTAILDTAFNEFGPGLSGLPFVTVRGTLSVFHSFCWAGLNGGASLMEKPHESSNCL</sequence>
<dbReference type="AlphaFoldDB" id="A0A3S5CRS3"/>
<dbReference type="Proteomes" id="UP000784294">
    <property type="component" value="Unassembled WGS sequence"/>
</dbReference>
<gene>
    <name evidence="1" type="ORF">PXEA_LOCUS24591</name>
</gene>
<proteinExistence type="predicted"/>
<evidence type="ECO:0000313" key="1">
    <source>
        <dbReference type="EMBL" id="VEL31151.1"/>
    </source>
</evidence>
<reference evidence="1" key="1">
    <citation type="submission" date="2018-11" db="EMBL/GenBank/DDBJ databases">
        <authorList>
            <consortium name="Pathogen Informatics"/>
        </authorList>
    </citation>
    <scope>NUCLEOTIDE SEQUENCE</scope>
</reference>
<name>A0A3S5CRS3_9PLAT</name>
<dbReference type="EMBL" id="CAAALY010119213">
    <property type="protein sequence ID" value="VEL31151.1"/>
    <property type="molecule type" value="Genomic_DNA"/>
</dbReference>
<keyword evidence="2" id="KW-1185">Reference proteome</keyword>
<protein>
    <submittedName>
        <fullName evidence="1">Uncharacterized protein</fullName>
    </submittedName>
</protein>
<comment type="caution">
    <text evidence="1">The sequence shown here is derived from an EMBL/GenBank/DDBJ whole genome shotgun (WGS) entry which is preliminary data.</text>
</comment>
<organism evidence="1 2">
    <name type="scientific">Protopolystoma xenopodis</name>
    <dbReference type="NCBI Taxonomy" id="117903"/>
    <lineage>
        <taxon>Eukaryota</taxon>
        <taxon>Metazoa</taxon>
        <taxon>Spiralia</taxon>
        <taxon>Lophotrochozoa</taxon>
        <taxon>Platyhelminthes</taxon>
        <taxon>Monogenea</taxon>
        <taxon>Polyopisthocotylea</taxon>
        <taxon>Polystomatidea</taxon>
        <taxon>Polystomatidae</taxon>
        <taxon>Protopolystoma</taxon>
    </lineage>
</organism>
<accession>A0A3S5CRS3</accession>
<evidence type="ECO:0000313" key="2">
    <source>
        <dbReference type="Proteomes" id="UP000784294"/>
    </source>
</evidence>